<evidence type="ECO:0000256" key="5">
    <source>
        <dbReference type="ARBA" id="ARBA00023069"/>
    </source>
</evidence>
<accession>A0A1I8FL63</accession>
<evidence type="ECO:0000256" key="2">
    <source>
        <dbReference type="ARBA" id="ARBA00010841"/>
    </source>
</evidence>
<feature type="compositionally biased region" description="Basic residues" evidence="7">
    <location>
        <begin position="243"/>
        <end position="255"/>
    </location>
</feature>
<evidence type="ECO:0000256" key="6">
    <source>
        <dbReference type="ARBA" id="ARBA00023273"/>
    </source>
</evidence>
<comment type="similarity">
    <text evidence="2">Belongs to the CFAP157 family.</text>
</comment>
<comment type="subcellular location">
    <subcellularLocation>
        <location evidence="1">Cell projection</location>
        <location evidence="1">Cilium</location>
    </subcellularLocation>
</comment>
<dbReference type="InterPro" id="IPR038844">
    <property type="entry name" value="CFAP157"/>
</dbReference>
<evidence type="ECO:0000313" key="9">
    <source>
        <dbReference type="WBParaSite" id="maker-unitig_39352-snap-gene-0.3-mRNA-1"/>
    </source>
</evidence>
<evidence type="ECO:0000256" key="4">
    <source>
        <dbReference type="ARBA" id="ARBA00023054"/>
    </source>
</evidence>
<dbReference type="WBParaSite" id="maker-unitig_39352-snap-gene-0.3-mRNA-1">
    <property type="protein sequence ID" value="maker-unitig_39352-snap-gene-0.3-mRNA-1"/>
    <property type="gene ID" value="maker-unitig_39352-snap-gene-0.3"/>
</dbReference>
<feature type="compositionally biased region" description="Basic residues" evidence="7">
    <location>
        <begin position="33"/>
        <end position="53"/>
    </location>
</feature>
<keyword evidence="6" id="KW-0966">Cell projection</keyword>
<keyword evidence="4" id="KW-0175">Coiled coil</keyword>
<dbReference type="GO" id="GO:0008017">
    <property type="term" value="F:microtubule binding"/>
    <property type="evidence" value="ECO:0007669"/>
    <property type="project" value="TreeGrafter"/>
</dbReference>
<evidence type="ECO:0000256" key="7">
    <source>
        <dbReference type="SAM" id="MobiDB-lite"/>
    </source>
</evidence>
<feature type="region of interest" description="Disordered" evidence="7">
    <location>
        <begin position="33"/>
        <end position="57"/>
    </location>
</feature>
<feature type="region of interest" description="Disordered" evidence="7">
    <location>
        <begin position="224"/>
        <end position="255"/>
    </location>
</feature>
<protein>
    <recommendedName>
        <fullName evidence="3">Cilia- and flagella-associated protein 157</fullName>
    </recommendedName>
</protein>
<evidence type="ECO:0000256" key="1">
    <source>
        <dbReference type="ARBA" id="ARBA00004138"/>
    </source>
</evidence>
<proteinExistence type="inferred from homology"/>
<keyword evidence="8" id="KW-1185">Reference proteome</keyword>
<feature type="region of interest" description="Disordered" evidence="7">
    <location>
        <begin position="178"/>
        <end position="197"/>
    </location>
</feature>
<feature type="compositionally biased region" description="Basic and acidic residues" evidence="7">
    <location>
        <begin position="162"/>
        <end position="172"/>
    </location>
</feature>
<organism evidence="8 9">
    <name type="scientific">Macrostomum lignano</name>
    <dbReference type="NCBI Taxonomy" id="282301"/>
    <lineage>
        <taxon>Eukaryota</taxon>
        <taxon>Metazoa</taxon>
        <taxon>Spiralia</taxon>
        <taxon>Lophotrochozoa</taxon>
        <taxon>Platyhelminthes</taxon>
        <taxon>Rhabditophora</taxon>
        <taxon>Macrostomorpha</taxon>
        <taxon>Macrostomida</taxon>
        <taxon>Macrostomidae</taxon>
        <taxon>Macrostomum</taxon>
    </lineage>
</organism>
<dbReference type="GO" id="GO:0036064">
    <property type="term" value="C:ciliary basal body"/>
    <property type="evidence" value="ECO:0007669"/>
    <property type="project" value="TreeGrafter"/>
</dbReference>
<dbReference type="AlphaFoldDB" id="A0A1I8FL63"/>
<sequence length="390" mass="43279">MEEITEYLRDRVSEKRRTPARAAGELLARFKRPTRRIRNPTRREWRSRRKNFGTRREQLEQDGVHAAKTSLRKEDWSRKVNDVASEFRKVSNRQMAETTRKTIEENAALNRQLGSLSEKITGLIESSSGRSKVLESIEKEMLAKTANSLKTNPPASPTPCRRGRDTQLHRHWRSEPSWRLACSPSTGGGPVGAPRPSPVPEHASCYAHRDIQPANRTGRLAELSRRERAHPHGGSSALLRQSPRTRRKLRRRHTPSPKCCGLLELLPHGGQESAGGLNRPEVFGRAEASGARLEPAETLPAASRLSCAGNTLANAAAAAACQRWRSSELGLRPGSRRHKAQRPEAAVVSLPDGVLARSWPPSCRQAACWSLASFARAVQCAAASSKRRLQ</sequence>
<dbReference type="PANTHER" id="PTHR31954:SF1">
    <property type="entry name" value="CILIA- AND FLAGELLA-ASSOCIATED PROTEIN 157"/>
    <property type="match status" value="1"/>
</dbReference>
<dbReference type="PANTHER" id="PTHR31954">
    <property type="entry name" value="CILIA- AND FLAGELLA-ASSOCIATED PROTEIN 157"/>
    <property type="match status" value="1"/>
</dbReference>
<dbReference type="Proteomes" id="UP000095280">
    <property type="component" value="Unplaced"/>
</dbReference>
<feature type="region of interest" description="Disordered" evidence="7">
    <location>
        <begin position="148"/>
        <end position="172"/>
    </location>
</feature>
<name>A0A1I8FL63_9PLAT</name>
<evidence type="ECO:0000256" key="3">
    <source>
        <dbReference type="ARBA" id="ARBA00014087"/>
    </source>
</evidence>
<evidence type="ECO:0000313" key="8">
    <source>
        <dbReference type="Proteomes" id="UP000095280"/>
    </source>
</evidence>
<reference evidence="9" key="1">
    <citation type="submission" date="2016-11" db="UniProtKB">
        <authorList>
            <consortium name="WormBaseParasite"/>
        </authorList>
    </citation>
    <scope>IDENTIFICATION</scope>
</reference>
<keyword evidence="5" id="KW-0969">Cilium</keyword>